<dbReference type="Gene3D" id="3.40.109.10">
    <property type="entry name" value="NADH Oxidase"/>
    <property type="match status" value="1"/>
</dbReference>
<sequence length="184" mass="19950">MTATSTDQQDVHDIATLMRRRRMHREFDERPVPRDALETMAWAATRAQQARSGVRHIVVVDDPAVMTAARQVLPGFINNAPAMIVHCTDVIRAAQVLGPRGVEVTSRLDAGAACAHLALMGQTLGLGVCTVTSWTESAVQALLELPEHIRPDVTVAVGYVSTSPAPPARGFQTHYHHNRFADGA</sequence>
<dbReference type="Pfam" id="PF00881">
    <property type="entry name" value="Nitroreductase"/>
    <property type="match status" value="1"/>
</dbReference>
<dbReference type="InterPro" id="IPR000415">
    <property type="entry name" value="Nitroreductase-like"/>
</dbReference>
<evidence type="ECO:0000256" key="1">
    <source>
        <dbReference type="ARBA" id="ARBA00007118"/>
    </source>
</evidence>
<dbReference type="Proteomes" id="UP000250462">
    <property type="component" value="Unassembled WGS sequence"/>
</dbReference>
<evidence type="ECO:0000259" key="3">
    <source>
        <dbReference type="Pfam" id="PF00881"/>
    </source>
</evidence>
<name>A0A329R139_9ACTN</name>
<protein>
    <recommendedName>
        <fullName evidence="3">Nitroreductase domain-containing protein</fullName>
    </recommendedName>
</protein>
<dbReference type="OrthoDB" id="368873at2"/>
<keyword evidence="2" id="KW-0560">Oxidoreductase</keyword>
<evidence type="ECO:0000313" key="5">
    <source>
        <dbReference type="Proteomes" id="UP000250462"/>
    </source>
</evidence>
<dbReference type="SUPFAM" id="SSF55469">
    <property type="entry name" value="FMN-dependent nitroreductase-like"/>
    <property type="match status" value="1"/>
</dbReference>
<dbReference type="RefSeq" id="WP_112257049.1">
    <property type="nucleotide sequence ID" value="NZ_QMIG01000002.1"/>
</dbReference>
<dbReference type="PANTHER" id="PTHR43673:SF10">
    <property type="entry name" value="NADH DEHYDROGENASE_NAD(P)H NITROREDUCTASE XCC3605-RELATED"/>
    <property type="match status" value="1"/>
</dbReference>
<keyword evidence="5" id="KW-1185">Reference proteome</keyword>
<accession>A0A329R139</accession>
<proteinExistence type="inferred from homology"/>
<comment type="caution">
    <text evidence="4">The sequence shown here is derived from an EMBL/GenBank/DDBJ whole genome shotgun (WGS) entry which is preliminary data.</text>
</comment>
<dbReference type="CDD" id="cd02062">
    <property type="entry name" value="Nitro_FMN_reductase"/>
    <property type="match status" value="1"/>
</dbReference>
<reference evidence="4 5" key="1">
    <citation type="submission" date="2018-06" db="EMBL/GenBank/DDBJ databases">
        <title>Phytoactinopolyspora halophila sp. nov., a novel halophilic actinomycete isolated from a saline soil in China.</title>
        <authorList>
            <person name="Tang S.-K."/>
        </authorList>
    </citation>
    <scope>NUCLEOTIDE SEQUENCE [LARGE SCALE GENOMIC DNA]</scope>
    <source>
        <strain evidence="4 5">YIM 96934</strain>
    </source>
</reference>
<dbReference type="GO" id="GO:0016491">
    <property type="term" value="F:oxidoreductase activity"/>
    <property type="evidence" value="ECO:0007669"/>
    <property type="project" value="UniProtKB-KW"/>
</dbReference>
<dbReference type="AlphaFoldDB" id="A0A329R139"/>
<dbReference type="PANTHER" id="PTHR43673">
    <property type="entry name" value="NAD(P)H NITROREDUCTASE YDGI-RELATED"/>
    <property type="match status" value="1"/>
</dbReference>
<dbReference type="InterPro" id="IPR029479">
    <property type="entry name" value="Nitroreductase"/>
</dbReference>
<evidence type="ECO:0000313" key="4">
    <source>
        <dbReference type="EMBL" id="RAW18093.1"/>
    </source>
</evidence>
<gene>
    <name evidence="4" type="ORF">DPM12_04510</name>
</gene>
<dbReference type="EMBL" id="QMIG01000002">
    <property type="protein sequence ID" value="RAW18093.1"/>
    <property type="molecule type" value="Genomic_DNA"/>
</dbReference>
<evidence type="ECO:0000256" key="2">
    <source>
        <dbReference type="ARBA" id="ARBA00023002"/>
    </source>
</evidence>
<feature type="domain" description="Nitroreductase" evidence="3">
    <location>
        <begin position="70"/>
        <end position="159"/>
    </location>
</feature>
<comment type="similarity">
    <text evidence="1">Belongs to the nitroreductase family.</text>
</comment>
<organism evidence="4 5">
    <name type="scientific">Phytoactinopolyspora halophila</name>
    <dbReference type="NCBI Taxonomy" id="1981511"/>
    <lineage>
        <taxon>Bacteria</taxon>
        <taxon>Bacillati</taxon>
        <taxon>Actinomycetota</taxon>
        <taxon>Actinomycetes</taxon>
        <taxon>Jiangellales</taxon>
        <taxon>Jiangellaceae</taxon>
        <taxon>Phytoactinopolyspora</taxon>
    </lineage>
</organism>